<proteinExistence type="predicted"/>
<dbReference type="EMBL" id="UYRU01008265">
    <property type="protein sequence ID" value="VDK41965.1"/>
    <property type="molecule type" value="Genomic_DNA"/>
</dbReference>
<dbReference type="Proteomes" id="UP000281553">
    <property type="component" value="Unassembled WGS sequence"/>
</dbReference>
<organism evidence="1 2">
    <name type="scientific">Dibothriocephalus latus</name>
    <name type="common">Fish tapeworm</name>
    <name type="synonym">Diphyllobothrium latum</name>
    <dbReference type="NCBI Taxonomy" id="60516"/>
    <lineage>
        <taxon>Eukaryota</taxon>
        <taxon>Metazoa</taxon>
        <taxon>Spiralia</taxon>
        <taxon>Lophotrochozoa</taxon>
        <taxon>Platyhelminthes</taxon>
        <taxon>Cestoda</taxon>
        <taxon>Eucestoda</taxon>
        <taxon>Diphyllobothriidea</taxon>
        <taxon>Diphyllobothriidae</taxon>
        <taxon>Dibothriocephalus</taxon>
    </lineage>
</organism>
<reference evidence="1 2" key="1">
    <citation type="submission" date="2018-11" db="EMBL/GenBank/DDBJ databases">
        <authorList>
            <consortium name="Pathogen Informatics"/>
        </authorList>
    </citation>
    <scope>NUCLEOTIDE SEQUENCE [LARGE SCALE GENOMIC DNA]</scope>
</reference>
<feature type="non-terminal residue" evidence="1">
    <location>
        <position position="69"/>
    </location>
</feature>
<protein>
    <submittedName>
        <fullName evidence="1">Uncharacterized protein</fullName>
    </submittedName>
</protein>
<gene>
    <name evidence="1" type="ORF">DILT_LOCUS1294</name>
</gene>
<dbReference type="AlphaFoldDB" id="A0A3P6QN99"/>
<sequence>MYRRFVDSYQDADATLASPSADLVVQFKTAVFDLQSALDAFTAESSAGTTELQRLLSDLARLRGGSAAA</sequence>
<accession>A0A3P6QN99</accession>
<keyword evidence="2" id="KW-1185">Reference proteome</keyword>
<evidence type="ECO:0000313" key="1">
    <source>
        <dbReference type="EMBL" id="VDK41965.1"/>
    </source>
</evidence>
<name>A0A3P6QN99_DIBLA</name>
<evidence type="ECO:0000313" key="2">
    <source>
        <dbReference type="Proteomes" id="UP000281553"/>
    </source>
</evidence>